<dbReference type="STRING" id="1502745.SAMN02799620_05495"/>
<evidence type="ECO:0000313" key="3">
    <source>
        <dbReference type="Proteomes" id="UP000199707"/>
    </source>
</evidence>
<feature type="transmembrane region" description="Helical" evidence="1">
    <location>
        <begin position="7"/>
        <end position="27"/>
    </location>
</feature>
<keyword evidence="1" id="KW-1133">Transmembrane helix</keyword>
<dbReference type="RefSeq" id="WP_139170229.1">
    <property type="nucleotide sequence ID" value="NZ_FMUB01000014.1"/>
</dbReference>
<dbReference type="Proteomes" id="UP000199707">
    <property type="component" value="Unassembled WGS sequence"/>
</dbReference>
<proteinExistence type="predicted"/>
<dbReference type="EMBL" id="FMUB01000014">
    <property type="protein sequence ID" value="SCX32038.1"/>
    <property type="molecule type" value="Genomic_DNA"/>
</dbReference>
<accession>A0A1G4WXX1</accession>
<keyword evidence="1" id="KW-0812">Transmembrane</keyword>
<gene>
    <name evidence="2" type="ORF">SAMN02799620_05495</name>
</gene>
<evidence type="ECO:0000313" key="2">
    <source>
        <dbReference type="EMBL" id="SCX32038.1"/>
    </source>
</evidence>
<dbReference type="AlphaFoldDB" id="A0A1G4WXX1"/>
<sequence length="95" mass="10130">MTRTDWNVSIYAGAAWGGVFWMALPVFTSLLRSNPPPHAALVTVAVSVTVSLAGLVFFRATQKPTTRRIGAAITIGALLGLPVLAWLALWQSVIP</sequence>
<feature type="transmembrane region" description="Helical" evidence="1">
    <location>
        <begin position="70"/>
        <end position="89"/>
    </location>
</feature>
<organism evidence="2 3">
    <name type="scientific">Mycolicibacterium fluoranthenivorans</name>
    <dbReference type="NCBI Taxonomy" id="258505"/>
    <lineage>
        <taxon>Bacteria</taxon>
        <taxon>Bacillati</taxon>
        <taxon>Actinomycetota</taxon>
        <taxon>Actinomycetes</taxon>
        <taxon>Mycobacteriales</taxon>
        <taxon>Mycobacteriaceae</taxon>
        <taxon>Mycolicibacterium</taxon>
    </lineage>
</organism>
<protein>
    <submittedName>
        <fullName evidence="2">Uncharacterized protein</fullName>
    </submittedName>
</protein>
<feature type="transmembrane region" description="Helical" evidence="1">
    <location>
        <begin position="39"/>
        <end position="58"/>
    </location>
</feature>
<reference evidence="3" key="1">
    <citation type="submission" date="2016-10" db="EMBL/GenBank/DDBJ databases">
        <authorList>
            <person name="Varghese N."/>
            <person name="Submissions S."/>
        </authorList>
    </citation>
    <scope>NUCLEOTIDE SEQUENCE [LARGE SCALE GENOMIC DNA]</scope>
    <source>
        <strain evidence="3">UNC267MFSha1.1M11</strain>
    </source>
</reference>
<name>A0A1G4WXX1_9MYCO</name>
<evidence type="ECO:0000256" key="1">
    <source>
        <dbReference type="SAM" id="Phobius"/>
    </source>
</evidence>
<keyword evidence="1" id="KW-0472">Membrane</keyword>